<organism evidence="6 7">
    <name type="scientific">Meyerozyma guilliermondii (strain ATCC 6260 / CBS 566 / DSM 6381 / JCM 1539 / NBRC 10279 / NRRL Y-324)</name>
    <name type="common">Yeast</name>
    <name type="synonym">Candida guilliermondii</name>
    <dbReference type="NCBI Taxonomy" id="294746"/>
    <lineage>
        <taxon>Eukaryota</taxon>
        <taxon>Fungi</taxon>
        <taxon>Dikarya</taxon>
        <taxon>Ascomycota</taxon>
        <taxon>Saccharomycotina</taxon>
        <taxon>Pichiomycetes</taxon>
        <taxon>Debaryomycetaceae</taxon>
        <taxon>Meyerozyma</taxon>
    </lineage>
</organism>
<protein>
    <recommendedName>
        <fullName evidence="8">Flavin-containing monooxygenase</fullName>
    </recommendedName>
</protein>
<dbReference type="PANTHER" id="PTHR23023">
    <property type="entry name" value="DIMETHYLANILINE MONOOXYGENASE"/>
    <property type="match status" value="1"/>
</dbReference>
<keyword evidence="2" id="KW-0285">Flavoprotein</keyword>
<comment type="similarity">
    <text evidence="1">Belongs to the FMO family.</text>
</comment>
<evidence type="ECO:0000256" key="4">
    <source>
        <dbReference type="ARBA" id="ARBA00022857"/>
    </source>
</evidence>
<evidence type="ECO:0000313" key="6">
    <source>
        <dbReference type="EMBL" id="EDK37443.2"/>
    </source>
</evidence>
<dbReference type="RefSeq" id="XP_001485870.2">
    <property type="nucleotide sequence ID" value="XM_001485820.1"/>
</dbReference>
<evidence type="ECO:0000313" key="7">
    <source>
        <dbReference type="Proteomes" id="UP000001997"/>
    </source>
</evidence>
<keyword evidence="4" id="KW-0521">NADP</keyword>
<dbReference type="SUPFAM" id="SSF51905">
    <property type="entry name" value="FAD/NAD(P)-binding domain"/>
    <property type="match status" value="2"/>
</dbReference>
<dbReference type="Pfam" id="PF00743">
    <property type="entry name" value="FMO-like"/>
    <property type="match status" value="2"/>
</dbReference>
<dbReference type="InParanoid" id="A5DE40"/>
<dbReference type="PRINTS" id="PR00370">
    <property type="entry name" value="FMOXYGENASE"/>
</dbReference>
<dbReference type="GO" id="GO:0004499">
    <property type="term" value="F:N,N-dimethylaniline monooxygenase activity"/>
    <property type="evidence" value="ECO:0007669"/>
    <property type="project" value="InterPro"/>
</dbReference>
<dbReference type="InterPro" id="IPR020946">
    <property type="entry name" value="Flavin_mOase-like"/>
</dbReference>
<proteinExistence type="inferred from homology"/>
<dbReference type="InterPro" id="IPR036188">
    <property type="entry name" value="FAD/NAD-bd_sf"/>
</dbReference>
<keyword evidence="3" id="KW-0274">FAD</keyword>
<keyword evidence="7" id="KW-1185">Reference proteome</keyword>
<evidence type="ECO:0000256" key="1">
    <source>
        <dbReference type="ARBA" id="ARBA00009183"/>
    </source>
</evidence>
<name>A5DE40_PICGU</name>
<evidence type="ECO:0000256" key="5">
    <source>
        <dbReference type="ARBA" id="ARBA00023002"/>
    </source>
</evidence>
<dbReference type="InterPro" id="IPR050346">
    <property type="entry name" value="FMO-like"/>
</dbReference>
<dbReference type="GO" id="GO:0050660">
    <property type="term" value="F:flavin adenine dinucleotide binding"/>
    <property type="evidence" value="ECO:0007669"/>
    <property type="project" value="InterPro"/>
</dbReference>
<gene>
    <name evidence="6" type="ORF">PGUG_01541</name>
</gene>
<dbReference type="GeneID" id="5128486"/>
<dbReference type="AlphaFoldDB" id="A5DE40"/>
<reference evidence="6 7" key="1">
    <citation type="journal article" date="2009" name="Nature">
        <title>Evolution of pathogenicity and sexual reproduction in eight Candida genomes.</title>
        <authorList>
            <person name="Butler G."/>
            <person name="Rasmussen M.D."/>
            <person name="Lin M.F."/>
            <person name="Santos M.A."/>
            <person name="Sakthikumar S."/>
            <person name="Munro C.A."/>
            <person name="Rheinbay E."/>
            <person name="Grabherr M."/>
            <person name="Forche A."/>
            <person name="Reedy J.L."/>
            <person name="Agrafioti I."/>
            <person name="Arnaud M.B."/>
            <person name="Bates S."/>
            <person name="Brown A.J."/>
            <person name="Brunke S."/>
            <person name="Costanzo M.C."/>
            <person name="Fitzpatrick D.A."/>
            <person name="de Groot P.W."/>
            <person name="Harris D."/>
            <person name="Hoyer L.L."/>
            <person name="Hube B."/>
            <person name="Klis F.M."/>
            <person name="Kodira C."/>
            <person name="Lennard N."/>
            <person name="Logue M.E."/>
            <person name="Martin R."/>
            <person name="Neiman A.M."/>
            <person name="Nikolaou E."/>
            <person name="Quail M.A."/>
            <person name="Quinn J."/>
            <person name="Santos M.C."/>
            <person name="Schmitzberger F.F."/>
            <person name="Sherlock G."/>
            <person name="Shah P."/>
            <person name="Silverstein K.A."/>
            <person name="Skrzypek M.S."/>
            <person name="Soll D."/>
            <person name="Staggs R."/>
            <person name="Stansfield I."/>
            <person name="Stumpf M.P."/>
            <person name="Sudbery P.E."/>
            <person name="Srikantha T."/>
            <person name="Zeng Q."/>
            <person name="Berman J."/>
            <person name="Berriman M."/>
            <person name="Heitman J."/>
            <person name="Gow N.A."/>
            <person name="Lorenz M.C."/>
            <person name="Birren B.W."/>
            <person name="Kellis M."/>
            <person name="Cuomo C.A."/>
        </authorList>
    </citation>
    <scope>NUCLEOTIDE SEQUENCE [LARGE SCALE GENOMIC DNA]</scope>
    <source>
        <strain evidence="7">ATCC 6260 / CBS 566 / DSM 6381 / JCM 1539 / NBRC 10279 / NRRL Y-324</strain>
    </source>
</reference>
<dbReference type="OMA" id="FGRHRIF"/>
<sequence>MIPKSIAVIGAGPSGAAMAKALLRERCFRIKVFVRRSQFGGLWNYRGETDIVPTPSEKPYFVKPILDNDNIIWPTPAYEHLDTNVPKDVMTYGSLQFPDSLPIFPHRSDVNEYMQKYAEEIRSVTQLETIVVSVTRSIDKWKVVSRLVCQETLGGQVEGEKVRDEVEYFDAIAIAVGNYDVPYLPTKPGMDEWNSRFPYSISHVKTFKSCAQFAKVEGNIVVVGNSASAADICYQLAEGLQKNIYKSRRSDNPSPVSPSTKIIENPDIHHFDSFSKTVVFVDGTKTENVDNIIFATGYLKSFPFLKEFDQSSTPLITDGQMVHGTYQHIILYNFPNLAVLGLPKFVLPARTSESQACWLAKVWSGKLQIPSREKMAEWEQQRLELKGPGKEFHDLKFPEDVKYCNSLNAQVLQNIESTGIGLKPMVWDKHQTRVRASMKRIKEAYVKYRTSTGKLAANYEELEAVYPGCLVNDKVLEDHGFHFD</sequence>
<dbReference type="OrthoDB" id="66881at2759"/>
<evidence type="ECO:0000256" key="3">
    <source>
        <dbReference type="ARBA" id="ARBA00022827"/>
    </source>
</evidence>
<evidence type="ECO:0008006" key="8">
    <source>
        <dbReference type="Google" id="ProtNLM"/>
    </source>
</evidence>
<dbReference type="eggNOG" id="KOG1399">
    <property type="taxonomic scope" value="Eukaryota"/>
</dbReference>
<evidence type="ECO:0000256" key="2">
    <source>
        <dbReference type="ARBA" id="ARBA00022630"/>
    </source>
</evidence>
<dbReference type="EMBL" id="CH408156">
    <property type="protein sequence ID" value="EDK37443.2"/>
    <property type="molecule type" value="Genomic_DNA"/>
</dbReference>
<dbReference type="HOGENOM" id="CLU_006909_5_0_1"/>
<dbReference type="Gene3D" id="3.50.50.60">
    <property type="entry name" value="FAD/NAD(P)-binding domain"/>
    <property type="match status" value="2"/>
</dbReference>
<dbReference type="GO" id="GO:0050661">
    <property type="term" value="F:NADP binding"/>
    <property type="evidence" value="ECO:0007669"/>
    <property type="project" value="InterPro"/>
</dbReference>
<accession>A5DE40</accession>
<dbReference type="InterPro" id="IPR000960">
    <property type="entry name" value="Flavin_mOase"/>
</dbReference>
<dbReference type="KEGG" id="pgu:PGUG_01541"/>
<dbReference type="Proteomes" id="UP000001997">
    <property type="component" value="Unassembled WGS sequence"/>
</dbReference>
<dbReference type="VEuPathDB" id="FungiDB:PGUG_01541"/>
<keyword evidence="5" id="KW-0560">Oxidoreductase</keyword>